<evidence type="ECO:0000256" key="1">
    <source>
        <dbReference type="ARBA" id="ARBA00022527"/>
    </source>
</evidence>
<dbReference type="InterPro" id="IPR003594">
    <property type="entry name" value="HATPase_dom"/>
</dbReference>
<reference evidence="3 4" key="1">
    <citation type="submission" date="2021-08" db="EMBL/GenBank/DDBJ databases">
        <title>Streptomyces sp. PTM05 isolated from lichen.</title>
        <authorList>
            <person name="Somphong A."/>
            <person name="Phongsopitanun W."/>
            <person name="Tanasupawat S."/>
        </authorList>
    </citation>
    <scope>NUCLEOTIDE SEQUENCE [LARGE SCALE GENOMIC DNA]</scope>
    <source>
        <strain evidence="3 4">Ptm05</strain>
    </source>
</reference>
<evidence type="ECO:0000313" key="3">
    <source>
        <dbReference type="EMBL" id="MBY8883461.1"/>
    </source>
</evidence>
<evidence type="ECO:0000259" key="2">
    <source>
        <dbReference type="Pfam" id="PF13581"/>
    </source>
</evidence>
<sequence length="124" mass="13051">MLTVDSTRAGIAEARDAAEAYLGEACPWADHGAVVLVASELITNAVRHAGGWWRMRLHAGDGLLTMEVEDASPLPPRPRTPQLDGGGGLGWHLVRRLAGRVEVRTGGAGKVVRVSWTAPAPAAL</sequence>
<dbReference type="Gene3D" id="3.30.565.10">
    <property type="entry name" value="Histidine kinase-like ATPase, C-terminal domain"/>
    <property type="match status" value="1"/>
</dbReference>
<dbReference type="Pfam" id="PF13581">
    <property type="entry name" value="HATPase_c_2"/>
    <property type="match status" value="1"/>
</dbReference>
<accession>A0ABS7QJW8</accession>
<feature type="domain" description="Histidine kinase/HSP90-like ATPase" evidence="2">
    <location>
        <begin position="9"/>
        <end position="116"/>
    </location>
</feature>
<dbReference type="PANTHER" id="PTHR35526">
    <property type="entry name" value="ANTI-SIGMA-F FACTOR RSBW-RELATED"/>
    <property type="match status" value="1"/>
</dbReference>
<proteinExistence type="predicted"/>
<dbReference type="InterPro" id="IPR036890">
    <property type="entry name" value="HATPase_C_sf"/>
</dbReference>
<dbReference type="SUPFAM" id="SSF55874">
    <property type="entry name" value="ATPase domain of HSP90 chaperone/DNA topoisomerase II/histidine kinase"/>
    <property type="match status" value="1"/>
</dbReference>
<evidence type="ECO:0000313" key="4">
    <source>
        <dbReference type="Proteomes" id="UP001198565"/>
    </source>
</evidence>
<gene>
    <name evidence="3" type="ORF">K7472_01200</name>
</gene>
<keyword evidence="4" id="KW-1185">Reference proteome</keyword>
<name>A0ABS7QJW8_9ACTN</name>
<protein>
    <submittedName>
        <fullName evidence="3">ATP-binding protein</fullName>
    </submittedName>
</protein>
<dbReference type="GO" id="GO:0005524">
    <property type="term" value="F:ATP binding"/>
    <property type="evidence" value="ECO:0007669"/>
    <property type="project" value="UniProtKB-KW"/>
</dbReference>
<dbReference type="InterPro" id="IPR050267">
    <property type="entry name" value="Anti-sigma-factor_SerPK"/>
</dbReference>
<keyword evidence="1" id="KW-0808">Transferase</keyword>
<keyword evidence="1" id="KW-0723">Serine/threonine-protein kinase</keyword>
<keyword evidence="1" id="KW-0418">Kinase</keyword>
<comment type="caution">
    <text evidence="3">The sequence shown here is derived from an EMBL/GenBank/DDBJ whole genome shotgun (WGS) entry which is preliminary data.</text>
</comment>
<dbReference type="EMBL" id="JAINVZ010000001">
    <property type="protein sequence ID" value="MBY8883461.1"/>
    <property type="molecule type" value="Genomic_DNA"/>
</dbReference>
<keyword evidence="3" id="KW-0547">Nucleotide-binding</keyword>
<dbReference type="PANTHER" id="PTHR35526:SF3">
    <property type="entry name" value="ANTI-SIGMA-F FACTOR RSBW"/>
    <property type="match status" value="1"/>
</dbReference>
<dbReference type="RefSeq" id="WP_222973068.1">
    <property type="nucleotide sequence ID" value="NZ_JAINVZ010000001.1"/>
</dbReference>
<keyword evidence="3" id="KW-0067">ATP-binding</keyword>
<dbReference type="Proteomes" id="UP001198565">
    <property type="component" value="Unassembled WGS sequence"/>
</dbReference>
<dbReference type="CDD" id="cd16936">
    <property type="entry name" value="HATPase_RsbW-like"/>
    <property type="match status" value="1"/>
</dbReference>
<organism evidence="3 4">
    <name type="scientific">Streptantibioticus parmotrematis</name>
    <dbReference type="NCBI Taxonomy" id="2873249"/>
    <lineage>
        <taxon>Bacteria</taxon>
        <taxon>Bacillati</taxon>
        <taxon>Actinomycetota</taxon>
        <taxon>Actinomycetes</taxon>
        <taxon>Kitasatosporales</taxon>
        <taxon>Streptomycetaceae</taxon>
        <taxon>Streptantibioticus</taxon>
    </lineage>
</organism>